<dbReference type="InterPro" id="IPR013633">
    <property type="entry name" value="NRDE-2"/>
</dbReference>
<dbReference type="PANTHER" id="PTHR13471">
    <property type="entry name" value="TETRATRICOPEPTIDE-LIKE HELICAL"/>
    <property type="match status" value="1"/>
</dbReference>
<dbReference type="Proteomes" id="UP000070544">
    <property type="component" value="Unassembled WGS sequence"/>
</dbReference>
<dbReference type="AlphaFoldDB" id="A0A139AR45"/>
<dbReference type="Gene3D" id="1.25.40.10">
    <property type="entry name" value="Tetratricopeptide repeat domain"/>
    <property type="match status" value="1"/>
</dbReference>
<dbReference type="SUPFAM" id="SSF48452">
    <property type="entry name" value="TPR-like"/>
    <property type="match status" value="1"/>
</dbReference>
<dbReference type="InterPro" id="IPR011990">
    <property type="entry name" value="TPR-like_helical_dom_sf"/>
</dbReference>
<evidence type="ECO:0000256" key="3">
    <source>
        <dbReference type="ARBA" id="ARBA00023242"/>
    </source>
</evidence>
<dbReference type="PANTHER" id="PTHR13471:SF0">
    <property type="entry name" value="NUCLEAR EXOSOME REGULATOR NRDE2"/>
    <property type="match status" value="1"/>
</dbReference>
<evidence type="ECO:0000256" key="1">
    <source>
        <dbReference type="ARBA" id="ARBA00004123"/>
    </source>
</evidence>
<keyword evidence="3" id="KW-0539">Nucleus</keyword>
<dbReference type="Pfam" id="PF08424">
    <property type="entry name" value="NRDE-2"/>
    <property type="match status" value="1"/>
</dbReference>
<evidence type="ECO:0000256" key="4">
    <source>
        <dbReference type="SAM" id="MobiDB-lite"/>
    </source>
</evidence>
<gene>
    <name evidence="5" type="ORF">M427DRAFT_471437</name>
</gene>
<evidence type="ECO:0000313" key="6">
    <source>
        <dbReference type="Proteomes" id="UP000070544"/>
    </source>
</evidence>
<dbReference type="GO" id="GO:0031048">
    <property type="term" value="P:regulatory ncRNA-mediated heterochromatin formation"/>
    <property type="evidence" value="ECO:0007669"/>
    <property type="project" value="TreeGrafter"/>
</dbReference>
<protein>
    <submittedName>
        <fullName evidence="5">DUF1740-domain-containing protein</fullName>
    </submittedName>
</protein>
<sequence length="857" mass="96726">MQENDEYIRKQAALNRKIIENPKDPQTWKDLILLQNLLLRDAKKPKTIERIVRVVRDKKIAIYAKALEFLPDELDFVRESLLLAREVDSAIELQTKWQRALESRKGAITLWLDYLQFHQTDATRFTLSDCLITHGEAIKTIFNSAAELNLDPAPCESMLLHVFRRACHLLVDADQTERAIAAFQALIECTFFTPDALKSKSFEVIVDSFQEFWEVGSSRFGEENAEGWNATIQPGVMSSDVNPSDEHPRTYDEWARQESLAKSSGWLPSRENNSTGGPLQDLDRIVLFDDIRSFLFPIRTSTVQSQLINSFLNILGVSTSVVASANHPFFSDQFLNNDLGDLNRVANFWPPRTQHELKAKQEDSHAGDKETISKFRYPSSIFPPTADTAFGWTTWYPYGMMNDGLSTAFDQKSRRNFIRNVFRQARKVVSDVTTLDVMAINFEMSVATKGAKKLARQLLNADRENVVLWNAYAQIERSSGDDDEARKVYQQILSRGGFGSPEMILSIRFYAELEMDNNNSHKAICALVSFAEGSAPDFRVSEDEMAQSPIPPPRMLRAKRFFLQHSEEAVKDLSLSPGPVDAVVENLSCLALLELSTSGPEAAMQVFKAALSSVHPSYPNFPYLPDLRRYTTDPFESLCERISLHAARFLHRAATLRSFNNPVPPSLLRSILEPALTHTPLNTALISLNVFHERRTRYDGRVERVVEGASGTHVGWGVGVWSEAIARGGCSEATLKSILEDAAGRESTRHSVALWTMYVRLEHSLGHGTRAKAVFWRGVRECPWAKELYMLPFTLLRPNFSDSELSSVLDLMVEKEVRVRIEYGDVEGRLTGARAQNKDAGDRTAGWRGDSESDMED</sequence>
<feature type="region of interest" description="Disordered" evidence="4">
    <location>
        <begin position="832"/>
        <end position="857"/>
    </location>
</feature>
<comment type="subcellular location">
    <subcellularLocation>
        <location evidence="1">Nucleus</location>
    </subcellularLocation>
</comment>
<dbReference type="OMA" id="AYRNNTE"/>
<dbReference type="GO" id="GO:1902369">
    <property type="term" value="P:negative regulation of RNA catabolic process"/>
    <property type="evidence" value="ECO:0007669"/>
    <property type="project" value="TreeGrafter"/>
</dbReference>
<dbReference type="EMBL" id="KQ965739">
    <property type="protein sequence ID" value="KXS19206.1"/>
    <property type="molecule type" value="Genomic_DNA"/>
</dbReference>
<dbReference type="GO" id="GO:0071013">
    <property type="term" value="C:catalytic step 2 spliceosome"/>
    <property type="evidence" value="ECO:0007669"/>
    <property type="project" value="TreeGrafter"/>
</dbReference>
<organism evidence="5 6">
    <name type="scientific">Gonapodya prolifera (strain JEL478)</name>
    <name type="common">Monoblepharis prolifera</name>
    <dbReference type="NCBI Taxonomy" id="1344416"/>
    <lineage>
        <taxon>Eukaryota</taxon>
        <taxon>Fungi</taxon>
        <taxon>Fungi incertae sedis</taxon>
        <taxon>Chytridiomycota</taxon>
        <taxon>Chytridiomycota incertae sedis</taxon>
        <taxon>Monoblepharidomycetes</taxon>
        <taxon>Monoblepharidales</taxon>
        <taxon>Gonapodyaceae</taxon>
        <taxon>Gonapodya</taxon>
    </lineage>
</organism>
<proteinExistence type="inferred from homology"/>
<name>A0A139AR45_GONPJ</name>
<reference evidence="5 6" key="1">
    <citation type="journal article" date="2015" name="Genome Biol. Evol.">
        <title>Phylogenomic analyses indicate that early fungi evolved digesting cell walls of algal ancestors of land plants.</title>
        <authorList>
            <person name="Chang Y."/>
            <person name="Wang S."/>
            <person name="Sekimoto S."/>
            <person name="Aerts A.L."/>
            <person name="Choi C."/>
            <person name="Clum A."/>
            <person name="LaButti K.M."/>
            <person name="Lindquist E.A."/>
            <person name="Yee Ngan C."/>
            <person name="Ohm R.A."/>
            <person name="Salamov A.A."/>
            <person name="Grigoriev I.V."/>
            <person name="Spatafora J.W."/>
            <person name="Berbee M.L."/>
        </authorList>
    </citation>
    <scope>NUCLEOTIDE SEQUENCE [LARGE SCALE GENOMIC DNA]</scope>
    <source>
        <strain evidence="5 6">JEL478</strain>
    </source>
</reference>
<dbReference type="STRING" id="1344416.A0A139AR45"/>
<comment type="similarity">
    <text evidence="2">Belongs to the NRDE2 family.</text>
</comment>
<keyword evidence="6" id="KW-1185">Reference proteome</keyword>
<accession>A0A139AR45</accession>
<evidence type="ECO:0000256" key="2">
    <source>
        <dbReference type="ARBA" id="ARBA00009265"/>
    </source>
</evidence>
<evidence type="ECO:0000313" key="5">
    <source>
        <dbReference type="EMBL" id="KXS19206.1"/>
    </source>
</evidence>
<dbReference type="OrthoDB" id="297219at2759"/>